<evidence type="ECO:0000259" key="1">
    <source>
        <dbReference type="Pfam" id="PF01882"/>
    </source>
</evidence>
<dbReference type="PANTHER" id="PTHR33608">
    <property type="entry name" value="BLL2464 PROTEIN"/>
    <property type="match status" value="1"/>
</dbReference>
<gene>
    <name evidence="2" type="ORF">ENU78_00340</name>
</gene>
<evidence type="ECO:0000313" key="2">
    <source>
        <dbReference type="EMBL" id="HGK22895.1"/>
    </source>
</evidence>
<name>A0A7V4DWN1_DICTH</name>
<dbReference type="EMBL" id="DTDV01000001">
    <property type="protein sequence ID" value="HGK22895.1"/>
    <property type="molecule type" value="Genomic_DNA"/>
</dbReference>
<dbReference type="PANTHER" id="PTHR33608:SF7">
    <property type="entry name" value="DUF58 DOMAIN-CONTAINING PROTEIN"/>
    <property type="match status" value="1"/>
</dbReference>
<dbReference type="InterPro" id="IPR036465">
    <property type="entry name" value="vWFA_dom_sf"/>
</dbReference>
<dbReference type="InterPro" id="IPR002881">
    <property type="entry name" value="DUF58"/>
</dbReference>
<reference evidence="2" key="1">
    <citation type="journal article" date="2020" name="mSystems">
        <title>Genome- and Community-Level Interaction Insights into Carbon Utilization and Element Cycling Functions of Hydrothermarchaeota in Hydrothermal Sediment.</title>
        <authorList>
            <person name="Zhou Z."/>
            <person name="Liu Y."/>
            <person name="Xu W."/>
            <person name="Pan J."/>
            <person name="Luo Z.H."/>
            <person name="Li M."/>
        </authorList>
    </citation>
    <scope>NUCLEOTIDE SEQUENCE [LARGE SCALE GENOMIC DNA]</scope>
    <source>
        <strain evidence="2">SpSt-70</strain>
    </source>
</reference>
<organism evidence="2">
    <name type="scientific">Dictyoglomus thermophilum</name>
    <dbReference type="NCBI Taxonomy" id="14"/>
    <lineage>
        <taxon>Bacteria</taxon>
        <taxon>Pseudomonadati</taxon>
        <taxon>Dictyoglomota</taxon>
        <taxon>Dictyoglomia</taxon>
        <taxon>Dictyoglomales</taxon>
        <taxon>Dictyoglomaceae</taxon>
        <taxon>Dictyoglomus</taxon>
    </lineage>
</organism>
<dbReference type="Pfam" id="PF01882">
    <property type="entry name" value="DUF58"/>
    <property type="match status" value="1"/>
</dbReference>
<dbReference type="Gene3D" id="3.40.50.410">
    <property type="entry name" value="von Willebrand factor, type A domain"/>
    <property type="match status" value="1"/>
</dbReference>
<comment type="caution">
    <text evidence="2">The sequence shown here is derived from an EMBL/GenBank/DDBJ whole genome shotgun (WGS) entry which is preliminary data.</text>
</comment>
<feature type="domain" description="DUF58" evidence="1">
    <location>
        <begin position="44"/>
        <end position="247"/>
    </location>
</feature>
<dbReference type="AlphaFoldDB" id="A0A7V4DWN1"/>
<accession>A0A7V4DWN1</accession>
<proteinExistence type="predicted"/>
<dbReference type="SUPFAM" id="SSF53300">
    <property type="entry name" value="vWA-like"/>
    <property type="match status" value="1"/>
</dbReference>
<sequence>MEKLDIEFLEKLEKLRLAVKRLRFKSSLGERKSPKMGRGTEFSDYRSYQIGDELRYLDWNIYARFEKFLVKLFEEEEDVEVHILLDASSSMDFGNPSKFFYGKKLALAFAYLSLSSWEKTTFSYFQDKTKEIIPLERKKENIYKLLNLLNEIKPEGITNINETVKKYASSLRRKGILILISDFLSSDFKEGIIYARYKKLPVYIAHIICEEEISPFYSGNLTLVDSETGEKIDLFLDDDMKIKYQKTLEKFLNEIEYFTMLYNVEYLRSITTIPIEDLILKYLRVGGWIK</sequence>
<protein>
    <submittedName>
        <fullName evidence="2">DUF58 domain-containing protein</fullName>
    </submittedName>
</protein>